<dbReference type="Proteomes" id="UP000198960">
    <property type="component" value="Unassembled WGS sequence"/>
</dbReference>
<evidence type="ECO:0000313" key="5">
    <source>
        <dbReference type="Proteomes" id="UP000198960"/>
    </source>
</evidence>
<dbReference type="EMBL" id="FOEE01000002">
    <property type="protein sequence ID" value="SEO60424.1"/>
    <property type="molecule type" value="Genomic_DNA"/>
</dbReference>
<protein>
    <submittedName>
        <fullName evidence="4">ABC-type branched-chain amino acid transport system, substrate-binding protein</fullName>
    </submittedName>
</protein>
<dbReference type="InterPro" id="IPR028082">
    <property type="entry name" value="Peripla_BP_I"/>
</dbReference>
<dbReference type="PANTHER" id="PTHR30483">
    <property type="entry name" value="LEUCINE-SPECIFIC-BINDING PROTEIN"/>
    <property type="match status" value="1"/>
</dbReference>
<accession>A0A1H8R2P9</accession>
<dbReference type="AlphaFoldDB" id="A0A1H8R2P9"/>
<name>A0A1H8R2P9_9ACTN</name>
<comment type="similarity">
    <text evidence="1">Belongs to the leucine-binding protein family.</text>
</comment>
<dbReference type="SUPFAM" id="SSF53822">
    <property type="entry name" value="Periplasmic binding protein-like I"/>
    <property type="match status" value="1"/>
</dbReference>
<dbReference type="STRING" id="673521.SAMN05660991_00948"/>
<evidence type="ECO:0000256" key="2">
    <source>
        <dbReference type="ARBA" id="ARBA00022729"/>
    </source>
</evidence>
<gene>
    <name evidence="4" type="ORF">SAMN05660991_00948</name>
</gene>
<evidence type="ECO:0000256" key="1">
    <source>
        <dbReference type="ARBA" id="ARBA00010062"/>
    </source>
</evidence>
<dbReference type="Pfam" id="PF13458">
    <property type="entry name" value="Peripla_BP_6"/>
    <property type="match status" value="1"/>
</dbReference>
<keyword evidence="2" id="KW-0732">Signal</keyword>
<evidence type="ECO:0000313" key="4">
    <source>
        <dbReference type="EMBL" id="SEO60424.1"/>
    </source>
</evidence>
<dbReference type="RefSeq" id="WP_091940638.1">
    <property type="nucleotide sequence ID" value="NZ_FOEE01000002.1"/>
</dbReference>
<keyword evidence="5" id="KW-1185">Reference proteome</keyword>
<evidence type="ECO:0000259" key="3">
    <source>
        <dbReference type="Pfam" id="PF13458"/>
    </source>
</evidence>
<organism evidence="4 5">
    <name type="scientific">Trujillonella endophytica</name>
    <dbReference type="NCBI Taxonomy" id="673521"/>
    <lineage>
        <taxon>Bacteria</taxon>
        <taxon>Bacillati</taxon>
        <taxon>Actinomycetota</taxon>
        <taxon>Actinomycetes</taxon>
        <taxon>Geodermatophilales</taxon>
        <taxon>Geodermatophilaceae</taxon>
        <taxon>Trujillonella</taxon>
    </lineage>
</organism>
<dbReference type="OrthoDB" id="4502276at2"/>
<feature type="domain" description="Leucine-binding protein" evidence="3">
    <location>
        <begin position="4"/>
        <end position="313"/>
    </location>
</feature>
<proteinExistence type="inferred from homology"/>
<sequence length="347" mass="37111">MPEPYRVGVLNDLATGPGGPADDPVDLLRLPVDELLDAGRLDRDVEFVPAYGLGLPEGTAAAVERAYARLVDDDVLLVVGPAIGDNALVVTPLAERHRLPTINWAGTERGRGEYMFHLQVGSHEDESLVIARHLAEVGARRVGVVHDRSPIGRRHLQFLQDEADVLGLRLSGTAGIAVTADDATAEVGAVLGGADAVVYLGLGLAAPPVARAVTASGFAGPRVMNTCGLRGYAPEFARIIDGWVYVDMHSDGNATLAALRRRLGPRDRPGFSVAYQYDMGRLVAEGLARAPERTRDGVRDGLEAVKWLPAAQGHDGTLLGFGHRDRGALHGRYLVLRQWRDGVSVEL</sequence>
<reference evidence="5" key="1">
    <citation type="submission" date="2016-10" db="EMBL/GenBank/DDBJ databases">
        <authorList>
            <person name="Varghese N."/>
            <person name="Submissions S."/>
        </authorList>
    </citation>
    <scope>NUCLEOTIDE SEQUENCE [LARGE SCALE GENOMIC DNA]</scope>
    <source>
        <strain evidence="5">DSM 45413</strain>
    </source>
</reference>
<dbReference type="Gene3D" id="3.40.50.2300">
    <property type="match status" value="2"/>
</dbReference>
<dbReference type="InterPro" id="IPR051010">
    <property type="entry name" value="BCAA_transport"/>
</dbReference>
<dbReference type="InterPro" id="IPR028081">
    <property type="entry name" value="Leu-bd"/>
</dbReference>
<dbReference type="PANTHER" id="PTHR30483:SF6">
    <property type="entry name" value="PERIPLASMIC BINDING PROTEIN OF ABC TRANSPORTER FOR NATURAL AMINO ACIDS"/>
    <property type="match status" value="1"/>
</dbReference>